<feature type="domain" description="AB hydrolase-1" evidence="1">
    <location>
        <begin position="22"/>
        <end position="251"/>
    </location>
</feature>
<dbReference type="SUPFAM" id="SSF53474">
    <property type="entry name" value="alpha/beta-Hydrolases"/>
    <property type="match status" value="1"/>
</dbReference>
<reference evidence="2 3" key="1">
    <citation type="submission" date="2022-10" db="EMBL/GenBank/DDBJ databases">
        <title>Draft genome sequence of Streptomyces sp. YSPA8.</title>
        <authorList>
            <person name="Moriuchi R."/>
            <person name="Dohra H."/>
            <person name="Yamamura H."/>
            <person name="Kodani S."/>
        </authorList>
    </citation>
    <scope>NUCLEOTIDE SEQUENCE [LARGE SCALE GENOMIC DNA]</scope>
    <source>
        <strain evidence="2 3">YSPA8</strain>
    </source>
</reference>
<dbReference type="InterPro" id="IPR000073">
    <property type="entry name" value="AB_hydrolase_1"/>
</dbReference>
<keyword evidence="2" id="KW-0378">Hydrolase</keyword>
<sequence length="264" mass="27740">MTSPTLPEATYARTRLGSGSGLVLAHGAGSSVDNTWGPLLDGLTAGHTVVGVDYPGSGGTPRSPGPLSLDDLADQLVAGAEAEGLRTFALAGYSLGGLVAMRAAARHPERVTVLVLTATMPYRDTPLALKTSVWRQLAELGNRRLLAEFLLPVGSSPRALDSYTDDQIRDALAFAGDSAADGTPEQAELAGRADVRGDLASIKAPTLVISTTADQLVRPVLHQQLVTGITGAERAEIDAGHLVMVERPREWLQLITAFLDRHHA</sequence>
<dbReference type="PRINTS" id="PR00111">
    <property type="entry name" value="ABHYDROLASE"/>
</dbReference>
<dbReference type="Proteomes" id="UP001291653">
    <property type="component" value="Unassembled WGS sequence"/>
</dbReference>
<dbReference type="PANTHER" id="PTHR43798">
    <property type="entry name" value="MONOACYLGLYCEROL LIPASE"/>
    <property type="match status" value="1"/>
</dbReference>
<dbReference type="Gene3D" id="3.40.50.1820">
    <property type="entry name" value="alpha/beta hydrolase"/>
    <property type="match status" value="1"/>
</dbReference>
<dbReference type="EMBL" id="BSBI01000004">
    <property type="protein sequence ID" value="GLF95054.1"/>
    <property type="molecule type" value="Genomic_DNA"/>
</dbReference>
<gene>
    <name evidence="2" type="ORF">SYYSPA8_12175</name>
</gene>
<dbReference type="InterPro" id="IPR050266">
    <property type="entry name" value="AB_hydrolase_sf"/>
</dbReference>
<protein>
    <submittedName>
        <fullName evidence="2">Alpha/beta hydrolase</fullName>
    </submittedName>
</protein>
<evidence type="ECO:0000313" key="3">
    <source>
        <dbReference type="Proteomes" id="UP001291653"/>
    </source>
</evidence>
<evidence type="ECO:0000313" key="2">
    <source>
        <dbReference type="EMBL" id="GLF95054.1"/>
    </source>
</evidence>
<accession>A0ABQ5NXF4</accession>
<keyword evidence="3" id="KW-1185">Reference proteome</keyword>
<dbReference type="GO" id="GO:0016787">
    <property type="term" value="F:hydrolase activity"/>
    <property type="evidence" value="ECO:0007669"/>
    <property type="project" value="UniProtKB-KW"/>
</dbReference>
<name>A0ABQ5NXF4_9ACTN</name>
<dbReference type="InterPro" id="IPR029058">
    <property type="entry name" value="AB_hydrolase_fold"/>
</dbReference>
<dbReference type="PANTHER" id="PTHR43798:SF33">
    <property type="entry name" value="HYDROLASE, PUTATIVE (AFU_ORTHOLOGUE AFUA_2G14860)-RELATED"/>
    <property type="match status" value="1"/>
</dbReference>
<dbReference type="RefSeq" id="WP_323447130.1">
    <property type="nucleotide sequence ID" value="NZ_BSBI01000004.1"/>
</dbReference>
<organism evidence="2 3">
    <name type="scientific">Streptomyces yaizuensis</name>
    <dbReference type="NCBI Taxonomy" id="2989713"/>
    <lineage>
        <taxon>Bacteria</taxon>
        <taxon>Bacillati</taxon>
        <taxon>Actinomycetota</taxon>
        <taxon>Actinomycetes</taxon>
        <taxon>Kitasatosporales</taxon>
        <taxon>Streptomycetaceae</taxon>
        <taxon>Streptomyces</taxon>
    </lineage>
</organism>
<evidence type="ECO:0000259" key="1">
    <source>
        <dbReference type="Pfam" id="PF12697"/>
    </source>
</evidence>
<proteinExistence type="predicted"/>
<dbReference type="Pfam" id="PF12697">
    <property type="entry name" value="Abhydrolase_6"/>
    <property type="match status" value="1"/>
</dbReference>
<comment type="caution">
    <text evidence="2">The sequence shown here is derived from an EMBL/GenBank/DDBJ whole genome shotgun (WGS) entry which is preliminary data.</text>
</comment>